<name>A0A4R2J277_9PSEU</name>
<evidence type="ECO:0000313" key="3">
    <source>
        <dbReference type="Proteomes" id="UP000295680"/>
    </source>
</evidence>
<evidence type="ECO:0000313" key="2">
    <source>
        <dbReference type="EMBL" id="TCO52293.1"/>
    </source>
</evidence>
<feature type="transmembrane region" description="Helical" evidence="1">
    <location>
        <begin position="37"/>
        <end position="59"/>
    </location>
</feature>
<dbReference type="RefSeq" id="WP_132124239.1">
    <property type="nucleotide sequence ID" value="NZ_SLWS01000012.1"/>
</dbReference>
<organism evidence="2 3">
    <name type="scientific">Actinocrispum wychmicini</name>
    <dbReference type="NCBI Taxonomy" id="1213861"/>
    <lineage>
        <taxon>Bacteria</taxon>
        <taxon>Bacillati</taxon>
        <taxon>Actinomycetota</taxon>
        <taxon>Actinomycetes</taxon>
        <taxon>Pseudonocardiales</taxon>
        <taxon>Pseudonocardiaceae</taxon>
        <taxon>Actinocrispum</taxon>
    </lineage>
</organism>
<accession>A0A4R2J277</accession>
<sequence length="138" mass="14351">MKLLLRFAAAICLAVSGYIHADLYAHGYRVIPVVGPSFLWLAAASFAVAILVAAGAPLLMQVVAGALAVGALGGFLLSRTVGIFGFIEQGWQPAPEAAISVAVEIAVVILVGVPVLQWIRQWLANRGSVRSSAKISAD</sequence>
<dbReference type="Proteomes" id="UP000295680">
    <property type="component" value="Unassembled WGS sequence"/>
</dbReference>
<evidence type="ECO:0000256" key="1">
    <source>
        <dbReference type="SAM" id="Phobius"/>
    </source>
</evidence>
<keyword evidence="3" id="KW-1185">Reference proteome</keyword>
<reference evidence="2 3" key="1">
    <citation type="submission" date="2019-03" db="EMBL/GenBank/DDBJ databases">
        <title>Genomic Encyclopedia of Type Strains, Phase IV (KMG-IV): sequencing the most valuable type-strain genomes for metagenomic binning, comparative biology and taxonomic classification.</title>
        <authorList>
            <person name="Goeker M."/>
        </authorList>
    </citation>
    <scope>NUCLEOTIDE SEQUENCE [LARGE SCALE GENOMIC DNA]</scope>
    <source>
        <strain evidence="2 3">DSM 45934</strain>
    </source>
</reference>
<feature type="transmembrane region" description="Helical" evidence="1">
    <location>
        <begin position="66"/>
        <end position="87"/>
    </location>
</feature>
<comment type="caution">
    <text evidence="2">The sequence shown here is derived from an EMBL/GenBank/DDBJ whole genome shotgun (WGS) entry which is preliminary data.</text>
</comment>
<protein>
    <submittedName>
        <fullName evidence="2">Uncharacterized protein</fullName>
    </submittedName>
</protein>
<keyword evidence="1" id="KW-0812">Transmembrane</keyword>
<dbReference type="AlphaFoldDB" id="A0A4R2J277"/>
<dbReference type="OrthoDB" id="3218431at2"/>
<dbReference type="EMBL" id="SLWS01000012">
    <property type="protein sequence ID" value="TCO52293.1"/>
    <property type="molecule type" value="Genomic_DNA"/>
</dbReference>
<feature type="transmembrane region" description="Helical" evidence="1">
    <location>
        <begin position="99"/>
        <end position="119"/>
    </location>
</feature>
<gene>
    <name evidence="2" type="ORF">EV192_11224</name>
</gene>
<proteinExistence type="predicted"/>
<keyword evidence="1" id="KW-1133">Transmembrane helix</keyword>
<keyword evidence="1" id="KW-0472">Membrane</keyword>